<accession>A0A7X9NZI6</accession>
<gene>
    <name evidence="1" type="ORF">HHU12_02010</name>
</gene>
<proteinExistence type="predicted"/>
<dbReference type="RefSeq" id="WP_169654484.1">
    <property type="nucleotide sequence ID" value="NZ_JABANE010000003.1"/>
</dbReference>
<evidence type="ECO:0000313" key="2">
    <source>
        <dbReference type="Proteomes" id="UP000576082"/>
    </source>
</evidence>
<reference evidence="1 2" key="1">
    <citation type="submission" date="2020-04" db="EMBL/GenBank/DDBJ databases">
        <title>Flammeovirga sp. SR4, a novel species isolated from seawater.</title>
        <authorList>
            <person name="Wang X."/>
        </authorList>
    </citation>
    <scope>NUCLEOTIDE SEQUENCE [LARGE SCALE GENOMIC DNA]</scope>
    <source>
        <strain evidence="1 2">ATCC 23126</strain>
    </source>
</reference>
<dbReference type="Proteomes" id="UP000576082">
    <property type="component" value="Unassembled WGS sequence"/>
</dbReference>
<keyword evidence="2" id="KW-1185">Reference proteome</keyword>
<evidence type="ECO:0000313" key="1">
    <source>
        <dbReference type="EMBL" id="NME66728.1"/>
    </source>
</evidence>
<sequence length="136" mass="16022">MRFSKTYKHLFRHLFTVWVALHTLNYSVDIDAVLFSQANYSTEEITLYDNKVESFFEIFVHLLWEGQLDDLKDNPFSQNESKSFIPKVFTFVNACQIIYEAEEAVLHFKEQLDFFYLDQSYPTPTADIIPPPPRVA</sequence>
<comment type="caution">
    <text evidence="1">The sequence shown here is derived from an EMBL/GenBank/DDBJ whole genome shotgun (WGS) entry which is preliminary data.</text>
</comment>
<protein>
    <submittedName>
        <fullName evidence="1">Uncharacterized protein</fullName>
    </submittedName>
</protein>
<organism evidence="1 2">
    <name type="scientific">Flammeovirga aprica JL-4</name>
    <dbReference type="NCBI Taxonomy" id="694437"/>
    <lineage>
        <taxon>Bacteria</taxon>
        <taxon>Pseudomonadati</taxon>
        <taxon>Bacteroidota</taxon>
        <taxon>Cytophagia</taxon>
        <taxon>Cytophagales</taxon>
        <taxon>Flammeovirgaceae</taxon>
        <taxon>Flammeovirga</taxon>
    </lineage>
</organism>
<name>A0A7X9NZI6_9BACT</name>
<dbReference type="EMBL" id="JABANE010000003">
    <property type="protein sequence ID" value="NME66728.1"/>
    <property type="molecule type" value="Genomic_DNA"/>
</dbReference>
<dbReference type="AlphaFoldDB" id="A0A7X9NZI6"/>